<name>A0ABS9U1M5_9MICC</name>
<evidence type="ECO:0000256" key="1">
    <source>
        <dbReference type="SAM" id="MobiDB-lite"/>
    </source>
</evidence>
<dbReference type="RefSeq" id="WP_241054094.1">
    <property type="nucleotide sequence ID" value="NZ_JAKZBV010000001.1"/>
</dbReference>
<feature type="region of interest" description="Disordered" evidence="1">
    <location>
        <begin position="1"/>
        <end position="20"/>
    </location>
</feature>
<organism evidence="2 3">
    <name type="scientific">Sinomonas terrae</name>
    <dbReference type="NCBI Taxonomy" id="2908838"/>
    <lineage>
        <taxon>Bacteria</taxon>
        <taxon>Bacillati</taxon>
        <taxon>Actinomycetota</taxon>
        <taxon>Actinomycetes</taxon>
        <taxon>Micrococcales</taxon>
        <taxon>Micrococcaceae</taxon>
        <taxon>Sinomonas</taxon>
    </lineage>
</organism>
<dbReference type="Pfam" id="PF13830">
    <property type="entry name" value="DUF4192"/>
    <property type="match status" value="2"/>
</dbReference>
<sequence length="414" mass="44830">MDESNEHFLPASHPGRDTLSVREPEDLLGYIPHALGEWPQESLVVVTLGAGSLGVSVRVDLPERLEPDELEGFAKTVTDYLLTDPLVEAAVLAIYTADEWRDIQAPPHGHAVTAVRLALSELGIPLLDAWLVGEHTWRSVLCEQASCCPWPGRSIETITASRVGAELVYRGSSFGSGTPAERIDAAVGVGSGRESAEEWWDAATFAAALAVWDETLSTGRAPADERLGLLAASLDRPALRDAVVVAAALGASTAWQGSCAIGVLDPWPENGAVALPALAGGLSPDEVSLRVRAWQEQQVSDSIDIDTVLEFGSVILGQTRERPQWERIERLERIMRLLVEKEEPEVRAPALAILGWIFWARGRGSKASGFLRRSLSAVPGYRFADLLARVVDRGELAGWARSPETAWRRMSEAA</sequence>
<evidence type="ECO:0000313" key="3">
    <source>
        <dbReference type="Proteomes" id="UP001202922"/>
    </source>
</evidence>
<comment type="caution">
    <text evidence="2">The sequence shown here is derived from an EMBL/GenBank/DDBJ whole genome shotgun (WGS) entry which is preliminary data.</text>
</comment>
<dbReference type="EMBL" id="JAKZBV010000001">
    <property type="protein sequence ID" value="MCH6470593.1"/>
    <property type="molecule type" value="Genomic_DNA"/>
</dbReference>
<reference evidence="2 3" key="1">
    <citation type="submission" date="2022-03" db="EMBL/GenBank/DDBJ databases">
        <title>Sinomonas sp. isolated from a soil.</title>
        <authorList>
            <person name="Han J."/>
            <person name="Kim D.-U."/>
        </authorList>
    </citation>
    <scope>NUCLEOTIDE SEQUENCE [LARGE SCALE GENOMIC DNA]</scope>
    <source>
        <strain evidence="2 3">5-5</strain>
    </source>
</reference>
<evidence type="ECO:0000313" key="2">
    <source>
        <dbReference type="EMBL" id="MCH6470593.1"/>
    </source>
</evidence>
<gene>
    <name evidence="2" type="ORF">L0M17_11515</name>
</gene>
<protein>
    <submittedName>
        <fullName evidence="2">DUF4192 domain-containing protein</fullName>
    </submittedName>
</protein>
<keyword evidence="3" id="KW-1185">Reference proteome</keyword>
<dbReference type="Proteomes" id="UP001202922">
    <property type="component" value="Unassembled WGS sequence"/>
</dbReference>
<accession>A0ABS9U1M5</accession>
<dbReference type="InterPro" id="IPR025447">
    <property type="entry name" value="DUF4192"/>
</dbReference>
<proteinExistence type="predicted"/>